<dbReference type="InterPro" id="IPR050739">
    <property type="entry name" value="MFP"/>
</dbReference>
<comment type="subcellular location">
    <subcellularLocation>
        <location evidence="1 9">Cell inner membrane</location>
        <topology evidence="1 9">Single-pass membrane protein</topology>
    </subcellularLocation>
</comment>
<dbReference type="PANTHER" id="PTHR30386:SF27">
    <property type="entry name" value="MEMBRANE FUSION PROTEIN (MFP) FAMILY PROTEIN"/>
    <property type="match status" value="1"/>
</dbReference>
<keyword evidence="14" id="KW-1185">Reference proteome</keyword>
<evidence type="ECO:0000313" key="13">
    <source>
        <dbReference type="EMBL" id="VVE07730.1"/>
    </source>
</evidence>
<dbReference type="Gene3D" id="2.40.30.170">
    <property type="match status" value="1"/>
</dbReference>
<evidence type="ECO:0000256" key="5">
    <source>
        <dbReference type="ARBA" id="ARBA00022519"/>
    </source>
</evidence>
<evidence type="ECO:0000256" key="9">
    <source>
        <dbReference type="RuleBase" id="RU365093"/>
    </source>
</evidence>
<keyword evidence="3 9" id="KW-0813">Transport</keyword>
<evidence type="ECO:0000256" key="4">
    <source>
        <dbReference type="ARBA" id="ARBA00022475"/>
    </source>
</evidence>
<accession>A0A5E4VA07</accession>
<dbReference type="InterPro" id="IPR059040">
    <property type="entry name" value="HH_CyaD-like"/>
</dbReference>
<evidence type="ECO:0000256" key="7">
    <source>
        <dbReference type="ARBA" id="ARBA00022989"/>
    </source>
</evidence>
<reference evidence="13 14" key="1">
    <citation type="submission" date="2019-08" db="EMBL/GenBank/DDBJ databases">
        <authorList>
            <person name="Peeters C."/>
        </authorList>
    </citation>
    <scope>NUCLEOTIDE SEQUENCE [LARGE SCALE GENOMIC DNA]</scope>
    <source>
        <strain evidence="13 14">LMG 31012</strain>
    </source>
</reference>
<evidence type="ECO:0000256" key="3">
    <source>
        <dbReference type="ARBA" id="ARBA00022448"/>
    </source>
</evidence>
<dbReference type="RefSeq" id="WP_150589608.1">
    <property type="nucleotide sequence ID" value="NZ_CABPSH010000004.1"/>
</dbReference>
<evidence type="ECO:0000256" key="10">
    <source>
        <dbReference type="SAM" id="Coils"/>
    </source>
</evidence>
<dbReference type="EMBL" id="CABPSH010000004">
    <property type="protein sequence ID" value="VVE07730.1"/>
    <property type="molecule type" value="Genomic_DNA"/>
</dbReference>
<dbReference type="GO" id="GO:0005886">
    <property type="term" value="C:plasma membrane"/>
    <property type="evidence" value="ECO:0007669"/>
    <property type="project" value="UniProtKB-SubCell"/>
</dbReference>
<evidence type="ECO:0000259" key="12">
    <source>
        <dbReference type="Pfam" id="PF26002"/>
    </source>
</evidence>
<proteinExistence type="inferred from homology"/>
<dbReference type="OrthoDB" id="9775513at2"/>
<evidence type="ECO:0000259" key="11">
    <source>
        <dbReference type="Pfam" id="PF25988"/>
    </source>
</evidence>
<feature type="transmembrane region" description="Helical" evidence="9">
    <location>
        <begin position="61"/>
        <end position="79"/>
    </location>
</feature>
<feature type="domain" description="CyaD-like alpha-helical hairpin" evidence="11">
    <location>
        <begin position="130"/>
        <end position="325"/>
    </location>
</feature>
<dbReference type="InterPro" id="IPR010129">
    <property type="entry name" value="T1SS_HlyD"/>
</dbReference>
<dbReference type="Pfam" id="PF25988">
    <property type="entry name" value="HH_CyaD"/>
    <property type="match status" value="1"/>
</dbReference>
<dbReference type="PROSITE" id="PS00543">
    <property type="entry name" value="HLYD_FAMILY"/>
    <property type="match status" value="1"/>
</dbReference>
<evidence type="ECO:0000256" key="6">
    <source>
        <dbReference type="ARBA" id="ARBA00022692"/>
    </source>
</evidence>
<dbReference type="GO" id="GO:0009306">
    <property type="term" value="P:protein secretion"/>
    <property type="evidence" value="ECO:0007669"/>
    <property type="project" value="InterPro"/>
</dbReference>
<comment type="similarity">
    <text evidence="2 9">Belongs to the membrane fusion protein (MFP) (TC 8.A.1) family.</text>
</comment>
<keyword evidence="10" id="KW-0175">Coiled coil</keyword>
<keyword evidence="7 9" id="KW-1133">Transmembrane helix</keyword>
<dbReference type="Proteomes" id="UP000400981">
    <property type="component" value="Unassembled WGS sequence"/>
</dbReference>
<dbReference type="InterPro" id="IPR058982">
    <property type="entry name" value="Beta-barrel_AprE"/>
</dbReference>
<keyword evidence="8 9" id="KW-0472">Membrane</keyword>
<dbReference type="PANTHER" id="PTHR30386">
    <property type="entry name" value="MEMBRANE FUSION SUBUNIT OF EMRAB-TOLC MULTIDRUG EFFLUX PUMP"/>
    <property type="match status" value="1"/>
</dbReference>
<sequence>MIHTNRWRAFGDLLQRYADVFREAWRQRRENGAARYLPQEADFLPAALALREKPAPVLPRVTMRLLMGLAALAVLWAVFGKIDVVATAQGRLIPSDRTKTIQPMETAMVSAIHVSDGDAVRAGDVLIDLDATGASADRGRVANDLLVARLQVARARAMLKALNDGRFDAMVAPEGAPAPQVLEARRHLAGQYSEYEARVSRVDAEIARRVEEARSTRALVGKLEQTVPIAKQRARDFEALADKKFASRHSYLEREQFRIEQEADLAAQRGRLREISAAKREAERQRSALTAETRRIHLDALNEGMQKVTGLENELVKAETREQLMHLVAPVDGTVQQLAMHTIGGVVTPAQALMAIVPKDNPVEVEAFLENKDIGFVNVGQGVEVKVETFQYTKYGTIPATVVSISEDAIRDEKRGLIYATKIRLSRSTIDVDGKRVRLAPGMVITAEIKTGKRRVIEYFLSPLMQYKAESFRER</sequence>
<dbReference type="NCBIfam" id="TIGR01843">
    <property type="entry name" value="type_I_hlyD"/>
    <property type="match status" value="1"/>
</dbReference>
<dbReference type="AlphaFoldDB" id="A0A5E4VA07"/>
<name>A0A5E4VA07_9BURK</name>
<keyword evidence="5 9" id="KW-0997">Cell inner membrane</keyword>
<organism evidence="13 14">
    <name type="scientific">Pandoraea eparura</name>
    <dbReference type="NCBI Taxonomy" id="2508291"/>
    <lineage>
        <taxon>Bacteria</taxon>
        <taxon>Pseudomonadati</taxon>
        <taxon>Pseudomonadota</taxon>
        <taxon>Betaproteobacteria</taxon>
        <taxon>Burkholderiales</taxon>
        <taxon>Burkholderiaceae</taxon>
        <taxon>Pandoraea</taxon>
    </lineage>
</organism>
<evidence type="ECO:0000256" key="2">
    <source>
        <dbReference type="ARBA" id="ARBA00009477"/>
    </source>
</evidence>
<feature type="domain" description="AprE-like beta-barrel" evidence="12">
    <location>
        <begin position="365"/>
        <end position="452"/>
    </location>
</feature>
<dbReference type="Pfam" id="PF26002">
    <property type="entry name" value="Beta-barrel_AprE"/>
    <property type="match status" value="1"/>
</dbReference>
<protein>
    <recommendedName>
        <fullName evidence="9">Membrane fusion protein (MFP) family protein</fullName>
    </recommendedName>
</protein>
<dbReference type="PRINTS" id="PR01490">
    <property type="entry name" value="RTXTOXIND"/>
</dbReference>
<dbReference type="InterPro" id="IPR006144">
    <property type="entry name" value="Secretion_HlyD_CS"/>
</dbReference>
<feature type="coiled-coil region" evidence="10">
    <location>
        <begin position="265"/>
        <end position="321"/>
    </location>
</feature>
<keyword evidence="4 9" id="KW-1003">Cell membrane</keyword>
<evidence type="ECO:0000313" key="14">
    <source>
        <dbReference type="Proteomes" id="UP000400981"/>
    </source>
</evidence>
<keyword evidence="6 9" id="KW-0812">Transmembrane</keyword>
<gene>
    <name evidence="13" type="primary">hlyD</name>
    <name evidence="13" type="ORF">PEP31012_02466</name>
</gene>
<evidence type="ECO:0000256" key="8">
    <source>
        <dbReference type="ARBA" id="ARBA00023136"/>
    </source>
</evidence>
<evidence type="ECO:0000256" key="1">
    <source>
        <dbReference type="ARBA" id="ARBA00004377"/>
    </source>
</evidence>